<dbReference type="RefSeq" id="WP_203972878.1">
    <property type="nucleotide sequence ID" value="NZ_BAAAKY010000022.1"/>
</dbReference>
<accession>A0A8J3XL82</accession>
<feature type="transmembrane region" description="Helical" evidence="2">
    <location>
        <begin position="177"/>
        <end position="195"/>
    </location>
</feature>
<dbReference type="NCBIfam" id="TIGR04222">
    <property type="entry name" value="near_uncomplex"/>
    <property type="match status" value="1"/>
</dbReference>
<keyword evidence="2" id="KW-0472">Membrane</keyword>
<dbReference type="Proteomes" id="UP000644610">
    <property type="component" value="Unassembled WGS sequence"/>
</dbReference>
<comment type="caution">
    <text evidence="3">The sequence shown here is derived from an EMBL/GenBank/DDBJ whole genome shotgun (WGS) entry which is preliminary data.</text>
</comment>
<keyword evidence="4" id="KW-1185">Reference proteome</keyword>
<evidence type="ECO:0008006" key="5">
    <source>
        <dbReference type="Google" id="ProtNLM"/>
    </source>
</evidence>
<dbReference type="InterPro" id="IPR026467">
    <property type="entry name" value="Ser/Gly_Cys_C_dom"/>
</dbReference>
<reference evidence="3" key="1">
    <citation type="submission" date="2021-01" db="EMBL/GenBank/DDBJ databases">
        <title>Whole genome shotgun sequence of Planotetraspora silvatica NBRC 100141.</title>
        <authorList>
            <person name="Komaki H."/>
            <person name="Tamura T."/>
        </authorList>
    </citation>
    <scope>NUCLEOTIDE SEQUENCE</scope>
    <source>
        <strain evidence="3">NBRC 100141</strain>
    </source>
</reference>
<dbReference type="AlphaFoldDB" id="A0A8J3XL82"/>
<sequence length="344" mass="34302">MEFVLPLVAVVVAVLARNAASAFTREHQRIRSVSGFSRDDLTHYELAYLAGGPRRVINTAIALLVDRELVRVARGGRVTVVAGAVPPADEVERAVLDLAAVPGGRSASEIRHEVARAPAMTDLKLRLIATGLLLPDGALNGPHATNTRLGRLVVLAFAVTAVSVVVPIAGLLPWSPLAVGAVLVAGVTAVSGLRAHRRYARALPSLLTRSGRDALQAAQTRNARTRVEPISIMADTAVYTGLAGGVALYGLVEMPDQSVAVEIDRERDHGGSGGDGSGGCASGACGGGPSDWGAGSFGSDSGGGHWGGGHSGGGHSGSDGGGCGGGSSCGGASCGGGGCGGGGN</sequence>
<feature type="compositionally biased region" description="Gly residues" evidence="1">
    <location>
        <begin position="300"/>
        <end position="323"/>
    </location>
</feature>
<name>A0A8J3XL82_9ACTN</name>
<evidence type="ECO:0000313" key="3">
    <source>
        <dbReference type="EMBL" id="GII45274.1"/>
    </source>
</evidence>
<gene>
    <name evidence="3" type="ORF">Psi02_16980</name>
</gene>
<organism evidence="3 4">
    <name type="scientific">Planotetraspora silvatica</name>
    <dbReference type="NCBI Taxonomy" id="234614"/>
    <lineage>
        <taxon>Bacteria</taxon>
        <taxon>Bacillati</taxon>
        <taxon>Actinomycetota</taxon>
        <taxon>Actinomycetes</taxon>
        <taxon>Streptosporangiales</taxon>
        <taxon>Streptosporangiaceae</taxon>
        <taxon>Planotetraspora</taxon>
    </lineage>
</organism>
<feature type="transmembrane region" description="Helical" evidence="2">
    <location>
        <begin position="152"/>
        <end position="171"/>
    </location>
</feature>
<evidence type="ECO:0000256" key="1">
    <source>
        <dbReference type="SAM" id="MobiDB-lite"/>
    </source>
</evidence>
<proteinExistence type="predicted"/>
<feature type="region of interest" description="Disordered" evidence="1">
    <location>
        <begin position="292"/>
        <end position="323"/>
    </location>
</feature>
<dbReference type="EMBL" id="BOOQ01000009">
    <property type="protein sequence ID" value="GII45274.1"/>
    <property type="molecule type" value="Genomic_DNA"/>
</dbReference>
<keyword evidence="2" id="KW-0812">Transmembrane</keyword>
<protein>
    <recommendedName>
        <fullName evidence="5">TIGR04222 domain-containing membrane protein</fullName>
    </recommendedName>
</protein>
<evidence type="ECO:0000313" key="4">
    <source>
        <dbReference type="Proteomes" id="UP000644610"/>
    </source>
</evidence>
<evidence type="ECO:0000256" key="2">
    <source>
        <dbReference type="SAM" id="Phobius"/>
    </source>
</evidence>
<keyword evidence="2" id="KW-1133">Transmembrane helix</keyword>